<evidence type="ECO:0000313" key="4">
    <source>
        <dbReference type="Proteomes" id="UP000036923"/>
    </source>
</evidence>
<reference evidence="4" key="1">
    <citation type="submission" date="2015-07" db="EMBL/GenBank/DDBJ databases">
        <title>Near-Complete Genome Sequence of the Cellulolytic Bacterium Bacteroides (Pseudobacteroides) cellulosolvens ATCC 35603.</title>
        <authorList>
            <person name="Dassa B."/>
            <person name="Utturkar S.M."/>
            <person name="Klingeman D.M."/>
            <person name="Hurt R.A."/>
            <person name="Keller M."/>
            <person name="Xu J."/>
            <person name="Reddy Y.H.K."/>
            <person name="Borovok I."/>
            <person name="Grinberg I.R."/>
            <person name="Lamed R."/>
            <person name="Zhivin O."/>
            <person name="Bayer E.A."/>
            <person name="Brown S.D."/>
        </authorList>
    </citation>
    <scope>NUCLEOTIDE SEQUENCE [LARGE SCALE GENOMIC DNA]</scope>
    <source>
        <strain evidence="4">DSM 2933</strain>
    </source>
</reference>
<dbReference type="OrthoDB" id="1740051at2"/>
<feature type="region of interest" description="Disordered" evidence="1">
    <location>
        <begin position="78"/>
        <end position="103"/>
    </location>
</feature>
<evidence type="ECO:0000313" key="3">
    <source>
        <dbReference type="EMBL" id="KNY26048.1"/>
    </source>
</evidence>
<keyword evidence="2" id="KW-1133">Transmembrane helix</keyword>
<sequence length="103" mass="11988">MFSSYDPTEVTEALIGGGIGLVAIVGVIIFFVLRYRIKIEQIKADAMVRSEEVRAKNQLEIERMLIEERQNQSNYNINKNLFSDDSLSDDEMMQNRRNQKNRM</sequence>
<dbReference type="RefSeq" id="WP_050753190.1">
    <property type="nucleotide sequence ID" value="NZ_JQKC01000027.1"/>
</dbReference>
<keyword evidence="2" id="KW-0812">Transmembrane</keyword>
<protein>
    <submittedName>
        <fullName evidence="3">Uncharacterized protein</fullName>
    </submittedName>
</protein>
<evidence type="ECO:0000256" key="2">
    <source>
        <dbReference type="SAM" id="Phobius"/>
    </source>
</evidence>
<evidence type="ECO:0000256" key="1">
    <source>
        <dbReference type="SAM" id="MobiDB-lite"/>
    </source>
</evidence>
<accession>A0A0L6JK05</accession>
<keyword evidence="2" id="KW-0472">Membrane</keyword>
<dbReference type="AlphaFoldDB" id="A0A0L6JK05"/>
<dbReference type="EMBL" id="LGTC01000001">
    <property type="protein sequence ID" value="KNY26048.1"/>
    <property type="molecule type" value="Genomic_DNA"/>
</dbReference>
<dbReference type="Proteomes" id="UP000036923">
    <property type="component" value="Unassembled WGS sequence"/>
</dbReference>
<feature type="transmembrane region" description="Helical" evidence="2">
    <location>
        <begin position="13"/>
        <end position="33"/>
    </location>
</feature>
<comment type="caution">
    <text evidence="3">The sequence shown here is derived from an EMBL/GenBank/DDBJ whole genome shotgun (WGS) entry which is preliminary data.</text>
</comment>
<proteinExistence type="predicted"/>
<organism evidence="3 4">
    <name type="scientific">Pseudobacteroides cellulosolvens ATCC 35603 = DSM 2933</name>
    <dbReference type="NCBI Taxonomy" id="398512"/>
    <lineage>
        <taxon>Bacteria</taxon>
        <taxon>Bacillati</taxon>
        <taxon>Bacillota</taxon>
        <taxon>Clostridia</taxon>
        <taxon>Eubacteriales</taxon>
        <taxon>Oscillospiraceae</taxon>
        <taxon>Pseudobacteroides</taxon>
    </lineage>
</organism>
<gene>
    <name evidence="3" type="ORF">Bccel_1310</name>
</gene>
<name>A0A0L6JK05_9FIRM</name>
<dbReference type="eggNOG" id="ENOG502ZKS5">
    <property type="taxonomic scope" value="Bacteria"/>
</dbReference>
<keyword evidence="4" id="KW-1185">Reference proteome</keyword>